<protein>
    <submittedName>
        <fullName evidence="9">Cysteine desulfurase</fullName>
        <ecNumber evidence="9">2.8.1.7</ecNumber>
    </submittedName>
</protein>
<accession>A0A840QSH5</accession>
<reference evidence="9 10" key="1">
    <citation type="submission" date="2020-08" db="EMBL/GenBank/DDBJ databases">
        <title>Genomic Encyclopedia of Type Strains, Phase IV (KMG-IV): sequencing the most valuable type-strain genomes for metagenomic binning, comparative biology and taxonomic classification.</title>
        <authorList>
            <person name="Goeker M."/>
        </authorList>
    </citation>
    <scope>NUCLEOTIDE SEQUENCE [LARGE SCALE GENOMIC DNA]</scope>
    <source>
        <strain evidence="9 10">DSM 24696</strain>
    </source>
</reference>
<dbReference type="PIRSF" id="PIRSF005572">
    <property type="entry name" value="NifS"/>
    <property type="match status" value="1"/>
</dbReference>
<evidence type="ECO:0000313" key="9">
    <source>
        <dbReference type="EMBL" id="MBB5174268.1"/>
    </source>
</evidence>
<evidence type="ECO:0000256" key="6">
    <source>
        <dbReference type="ARBA" id="ARBA00023014"/>
    </source>
</evidence>
<evidence type="ECO:0000259" key="8">
    <source>
        <dbReference type="Pfam" id="PF00266"/>
    </source>
</evidence>
<dbReference type="InterPro" id="IPR016454">
    <property type="entry name" value="Cysteine_dSase"/>
</dbReference>
<keyword evidence="10" id="KW-1185">Reference proteome</keyword>
<evidence type="ECO:0000256" key="1">
    <source>
        <dbReference type="ARBA" id="ARBA00001933"/>
    </source>
</evidence>
<evidence type="ECO:0000256" key="2">
    <source>
        <dbReference type="ARBA" id="ARBA00006490"/>
    </source>
</evidence>
<dbReference type="GO" id="GO:0031071">
    <property type="term" value="F:cysteine desulfurase activity"/>
    <property type="evidence" value="ECO:0007669"/>
    <property type="project" value="UniProtKB-EC"/>
</dbReference>
<dbReference type="Proteomes" id="UP000551878">
    <property type="component" value="Unassembled WGS sequence"/>
</dbReference>
<keyword evidence="3" id="KW-0479">Metal-binding</keyword>
<dbReference type="Gene3D" id="3.90.1150.10">
    <property type="entry name" value="Aspartate Aminotransferase, domain 1"/>
    <property type="match status" value="1"/>
</dbReference>
<name>A0A840QSH5_9BACI</name>
<dbReference type="EMBL" id="JACHHB010000011">
    <property type="protein sequence ID" value="MBB5174268.1"/>
    <property type="molecule type" value="Genomic_DNA"/>
</dbReference>
<comment type="cofactor">
    <cofactor evidence="1 7">
        <name>pyridoxal 5'-phosphate</name>
        <dbReference type="ChEBI" id="CHEBI:597326"/>
    </cofactor>
</comment>
<dbReference type="RefSeq" id="WP_184664696.1">
    <property type="nucleotide sequence ID" value="NZ_JACHHB010000011.1"/>
</dbReference>
<sequence>MIYLDHAATSPMSDEAIHTYCETARLFTGNPSSLHDTGSKAATLLEHCREKLATTINAKRDNIYFTSGGTESNQRIIRSLLKPYRNQRPHIITSHLEHASTRTLCQELKAENIEVSFIDIDKSGHIRLDELEAAIQPNTILATLPFVNGDIGTIQPVEKAVSLLHQYNVKLHCDAVQAYGKLPIDVTHIPIDALSVSAHKLGGPKGIGFAYLSENVQWESLERGTTHERGFRPGTVDIPSVASFTDAATTACHNIQTNNKGVSALRDQIIESLKANPAIVIESPQSSSSPYIVGFRIKEMDGTVAMLYMNRYGVAVSTGSACQVQEDHPAETLTALGRSRDEAQQFIRISLSPSTTENEVNTFLDTLEKLIKTRGMTNGETKEVAR</sequence>
<dbReference type="InterPro" id="IPR015424">
    <property type="entry name" value="PyrdxlP-dep_Trfase"/>
</dbReference>
<keyword evidence="6" id="KW-0411">Iron-sulfur</keyword>
<keyword evidence="9" id="KW-0808">Transferase</keyword>
<organism evidence="9 10">
    <name type="scientific">Texcoconibacillus texcoconensis</name>
    <dbReference type="NCBI Taxonomy" id="1095777"/>
    <lineage>
        <taxon>Bacteria</taxon>
        <taxon>Bacillati</taxon>
        <taxon>Bacillota</taxon>
        <taxon>Bacilli</taxon>
        <taxon>Bacillales</taxon>
        <taxon>Bacillaceae</taxon>
        <taxon>Texcoconibacillus</taxon>
    </lineage>
</organism>
<evidence type="ECO:0000256" key="4">
    <source>
        <dbReference type="ARBA" id="ARBA00022898"/>
    </source>
</evidence>
<dbReference type="Pfam" id="PF00266">
    <property type="entry name" value="Aminotran_5"/>
    <property type="match status" value="1"/>
</dbReference>
<dbReference type="PANTHER" id="PTHR11601:SF36">
    <property type="entry name" value="CYSTEINE DESULFURASE NIFS-RELATED"/>
    <property type="match status" value="1"/>
</dbReference>
<dbReference type="PANTHER" id="PTHR11601">
    <property type="entry name" value="CYSTEINE DESULFURYLASE FAMILY MEMBER"/>
    <property type="match status" value="1"/>
</dbReference>
<proteinExistence type="inferred from homology"/>
<evidence type="ECO:0000256" key="5">
    <source>
        <dbReference type="ARBA" id="ARBA00023004"/>
    </source>
</evidence>
<evidence type="ECO:0000256" key="7">
    <source>
        <dbReference type="RuleBase" id="RU004504"/>
    </source>
</evidence>
<feature type="domain" description="Aminotransferase class V" evidence="8">
    <location>
        <begin position="2"/>
        <end position="363"/>
    </location>
</feature>
<dbReference type="PROSITE" id="PS00595">
    <property type="entry name" value="AA_TRANSFER_CLASS_5"/>
    <property type="match status" value="1"/>
</dbReference>
<evidence type="ECO:0000256" key="3">
    <source>
        <dbReference type="ARBA" id="ARBA00022723"/>
    </source>
</evidence>
<comment type="caution">
    <text evidence="9">The sequence shown here is derived from an EMBL/GenBank/DDBJ whole genome shotgun (WGS) entry which is preliminary data.</text>
</comment>
<dbReference type="GO" id="GO:0051536">
    <property type="term" value="F:iron-sulfur cluster binding"/>
    <property type="evidence" value="ECO:0007669"/>
    <property type="project" value="UniProtKB-KW"/>
</dbReference>
<evidence type="ECO:0000313" key="10">
    <source>
        <dbReference type="Proteomes" id="UP000551878"/>
    </source>
</evidence>
<keyword evidence="5" id="KW-0408">Iron</keyword>
<dbReference type="NCBIfam" id="NF002806">
    <property type="entry name" value="PRK02948.1"/>
    <property type="match status" value="1"/>
</dbReference>
<gene>
    <name evidence="9" type="ORF">HNQ41_002462</name>
</gene>
<dbReference type="InterPro" id="IPR015422">
    <property type="entry name" value="PyrdxlP-dep_Trfase_small"/>
</dbReference>
<dbReference type="GO" id="GO:0046872">
    <property type="term" value="F:metal ion binding"/>
    <property type="evidence" value="ECO:0007669"/>
    <property type="project" value="UniProtKB-KW"/>
</dbReference>
<dbReference type="Gene3D" id="3.40.640.10">
    <property type="entry name" value="Type I PLP-dependent aspartate aminotransferase-like (Major domain)"/>
    <property type="match status" value="1"/>
</dbReference>
<dbReference type="InterPro" id="IPR000192">
    <property type="entry name" value="Aminotrans_V_dom"/>
</dbReference>
<dbReference type="InterPro" id="IPR015421">
    <property type="entry name" value="PyrdxlP-dep_Trfase_major"/>
</dbReference>
<comment type="similarity">
    <text evidence="2">Belongs to the class-V pyridoxal-phosphate-dependent aminotransferase family. NifS/IscS subfamily.</text>
</comment>
<dbReference type="SUPFAM" id="SSF53383">
    <property type="entry name" value="PLP-dependent transferases"/>
    <property type="match status" value="1"/>
</dbReference>
<keyword evidence="4" id="KW-0663">Pyridoxal phosphate</keyword>
<dbReference type="AlphaFoldDB" id="A0A840QSH5"/>
<dbReference type="InterPro" id="IPR020578">
    <property type="entry name" value="Aminotrans_V_PyrdxlP_BS"/>
</dbReference>
<dbReference type="EC" id="2.8.1.7" evidence="9"/>